<dbReference type="EMBL" id="QJKJ01005944">
    <property type="protein sequence ID" value="RDX88419.1"/>
    <property type="molecule type" value="Genomic_DNA"/>
</dbReference>
<protein>
    <submittedName>
        <fullName evidence="2">Uncharacterized protein</fullName>
    </submittedName>
</protein>
<proteinExistence type="predicted"/>
<feature type="compositionally biased region" description="Polar residues" evidence="1">
    <location>
        <begin position="114"/>
        <end position="125"/>
    </location>
</feature>
<keyword evidence="3" id="KW-1185">Reference proteome</keyword>
<organism evidence="2 3">
    <name type="scientific">Mucuna pruriens</name>
    <name type="common">Velvet bean</name>
    <name type="synonym">Dolichos pruriens</name>
    <dbReference type="NCBI Taxonomy" id="157652"/>
    <lineage>
        <taxon>Eukaryota</taxon>
        <taxon>Viridiplantae</taxon>
        <taxon>Streptophyta</taxon>
        <taxon>Embryophyta</taxon>
        <taxon>Tracheophyta</taxon>
        <taxon>Spermatophyta</taxon>
        <taxon>Magnoliopsida</taxon>
        <taxon>eudicotyledons</taxon>
        <taxon>Gunneridae</taxon>
        <taxon>Pentapetalae</taxon>
        <taxon>rosids</taxon>
        <taxon>fabids</taxon>
        <taxon>Fabales</taxon>
        <taxon>Fabaceae</taxon>
        <taxon>Papilionoideae</taxon>
        <taxon>50 kb inversion clade</taxon>
        <taxon>NPAAA clade</taxon>
        <taxon>indigoferoid/millettioid clade</taxon>
        <taxon>Phaseoleae</taxon>
        <taxon>Mucuna</taxon>
    </lineage>
</organism>
<evidence type="ECO:0000313" key="2">
    <source>
        <dbReference type="EMBL" id="RDX88419.1"/>
    </source>
</evidence>
<accession>A0A371GD23</accession>
<feature type="region of interest" description="Disordered" evidence="1">
    <location>
        <begin position="38"/>
        <end position="59"/>
    </location>
</feature>
<dbReference type="Proteomes" id="UP000257109">
    <property type="component" value="Unassembled WGS sequence"/>
</dbReference>
<name>A0A371GD23_MUCPR</name>
<feature type="region of interest" description="Disordered" evidence="1">
    <location>
        <begin position="97"/>
        <end position="125"/>
    </location>
</feature>
<evidence type="ECO:0000313" key="3">
    <source>
        <dbReference type="Proteomes" id="UP000257109"/>
    </source>
</evidence>
<evidence type="ECO:0000256" key="1">
    <source>
        <dbReference type="SAM" id="MobiDB-lite"/>
    </source>
</evidence>
<dbReference type="AlphaFoldDB" id="A0A371GD23"/>
<gene>
    <name evidence="2" type="ORF">CR513_29993</name>
</gene>
<reference evidence="2" key="1">
    <citation type="submission" date="2018-05" db="EMBL/GenBank/DDBJ databases">
        <title>Draft genome of Mucuna pruriens seed.</title>
        <authorList>
            <person name="Nnadi N.E."/>
            <person name="Vos R."/>
            <person name="Hasami M.H."/>
            <person name="Devisetty U.K."/>
            <person name="Aguiy J.C."/>
        </authorList>
    </citation>
    <scope>NUCLEOTIDE SEQUENCE [LARGE SCALE GENOMIC DNA]</scope>
    <source>
        <strain evidence="2">JCA_2017</strain>
    </source>
</reference>
<feature type="compositionally biased region" description="Polar residues" evidence="1">
    <location>
        <begin position="42"/>
        <end position="52"/>
    </location>
</feature>
<feature type="non-terminal residue" evidence="2">
    <location>
        <position position="125"/>
    </location>
</feature>
<sequence length="125" mass="13598">GSNPRNVEVDASLGGIRTTLNHFPPHNHKTTKLEVASKPLPNLTSNTITPTSGHAHPNHAVRHSAVKEEPQGSDTFTNVVQDFIDARLLVLLTNQPEIRANKSPNAKDEEEMNLTVTSSLHLSTP</sequence>
<comment type="caution">
    <text evidence="2">The sequence shown here is derived from an EMBL/GenBank/DDBJ whole genome shotgun (WGS) entry which is preliminary data.</text>
</comment>
<feature type="non-terminal residue" evidence="2">
    <location>
        <position position="1"/>
    </location>
</feature>